<evidence type="ECO:0000313" key="3">
    <source>
        <dbReference type="Proteomes" id="UP000007755"/>
    </source>
</evidence>
<dbReference type="AlphaFoldDB" id="F4WN47"/>
<accession>F4WN47</accession>
<proteinExistence type="predicted"/>
<dbReference type="EMBL" id="GL888234">
    <property type="protein sequence ID" value="EGI64389.1"/>
    <property type="molecule type" value="Genomic_DNA"/>
</dbReference>
<feature type="compositionally biased region" description="Basic and acidic residues" evidence="1">
    <location>
        <begin position="82"/>
        <end position="93"/>
    </location>
</feature>
<dbReference type="InParanoid" id="F4WN47"/>
<evidence type="ECO:0000256" key="1">
    <source>
        <dbReference type="SAM" id="MobiDB-lite"/>
    </source>
</evidence>
<evidence type="ECO:0000313" key="2">
    <source>
        <dbReference type="EMBL" id="EGI64389.1"/>
    </source>
</evidence>
<reference evidence="2" key="1">
    <citation type="submission" date="2011-02" db="EMBL/GenBank/DDBJ databases">
        <title>The genome of the leaf-cutting ant Acromyrmex echinatior suggests key adaptations to social evolution and fungus farming.</title>
        <authorList>
            <person name="Nygaard S."/>
            <person name="Zhang G."/>
        </authorList>
    </citation>
    <scope>NUCLEOTIDE SEQUENCE</scope>
</reference>
<organism evidence="3">
    <name type="scientific">Acromyrmex echinatior</name>
    <name type="common">Panamanian leafcutter ant</name>
    <name type="synonym">Acromyrmex octospinosus echinatior</name>
    <dbReference type="NCBI Taxonomy" id="103372"/>
    <lineage>
        <taxon>Eukaryota</taxon>
        <taxon>Metazoa</taxon>
        <taxon>Ecdysozoa</taxon>
        <taxon>Arthropoda</taxon>
        <taxon>Hexapoda</taxon>
        <taxon>Insecta</taxon>
        <taxon>Pterygota</taxon>
        <taxon>Neoptera</taxon>
        <taxon>Endopterygota</taxon>
        <taxon>Hymenoptera</taxon>
        <taxon>Apocrita</taxon>
        <taxon>Aculeata</taxon>
        <taxon>Formicoidea</taxon>
        <taxon>Formicidae</taxon>
        <taxon>Myrmicinae</taxon>
        <taxon>Acromyrmex</taxon>
    </lineage>
</organism>
<dbReference type="Proteomes" id="UP000007755">
    <property type="component" value="Unassembled WGS sequence"/>
</dbReference>
<gene>
    <name evidence="2" type="ORF">G5I_07194</name>
</gene>
<protein>
    <submittedName>
        <fullName evidence="2">Uncharacterized protein</fullName>
    </submittedName>
</protein>
<sequence>MRARLNFRRRHKLPSTARKQIIFSAHRVCAAKGRRGETAAAYVASSFEDSSTSSSLRVPAVRPTPNIVVSVRVIPEMAEQQMPEKQRFGDSRSRATGTSENAKKLSSLSPLLKSRDFENSKRRRQLNIRRTEKNSLCSKV</sequence>
<feature type="region of interest" description="Disordered" evidence="1">
    <location>
        <begin position="78"/>
        <end position="140"/>
    </location>
</feature>
<name>F4WN47_ACREC</name>
<keyword evidence="3" id="KW-1185">Reference proteome</keyword>